<name>A0AAV0AIU6_PHAPC</name>
<proteinExistence type="predicted"/>
<feature type="signal peptide" evidence="1">
    <location>
        <begin position="1"/>
        <end position="34"/>
    </location>
</feature>
<comment type="caution">
    <text evidence="2">The sequence shown here is derived from an EMBL/GenBank/DDBJ whole genome shotgun (WGS) entry which is preliminary data.</text>
</comment>
<organism evidence="2 3">
    <name type="scientific">Phakopsora pachyrhizi</name>
    <name type="common">Asian soybean rust disease fungus</name>
    <dbReference type="NCBI Taxonomy" id="170000"/>
    <lineage>
        <taxon>Eukaryota</taxon>
        <taxon>Fungi</taxon>
        <taxon>Dikarya</taxon>
        <taxon>Basidiomycota</taxon>
        <taxon>Pucciniomycotina</taxon>
        <taxon>Pucciniomycetes</taxon>
        <taxon>Pucciniales</taxon>
        <taxon>Phakopsoraceae</taxon>
        <taxon>Phakopsora</taxon>
    </lineage>
</organism>
<keyword evidence="3" id="KW-1185">Reference proteome</keyword>
<evidence type="ECO:0000313" key="3">
    <source>
        <dbReference type="Proteomes" id="UP001153365"/>
    </source>
</evidence>
<reference evidence="2" key="1">
    <citation type="submission" date="2022-06" db="EMBL/GenBank/DDBJ databases">
        <authorList>
            <consortium name="SYNGENTA / RWTH Aachen University"/>
        </authorList>
    </citation>
    <scope>NUCLEOTIDE SEQUENCE</scope>
</reference>
<feature type="chain" id="PRO_5043628279" evidence="1">
    <location>
        <begin position="35"/>
        <end position="74"/>
    </location>
</feature>
<accession>A0AAV0AIU6</accession>
<evidence type="ECO:0000313" key="2">
    <source>
        <dbReference type="EMBL" id="CAH7667173.1"/>
    </source>
</evidence>
<dbReference type="Proteomes" id="UP001153365">
    <property type="component" value="Unassembled WGS sequence"/>
</dbReference>
<protein>
    <submittedName>
        <fullName evidence="2">Uncharacterized protein</fullName>
    </submittedName>
</protein>
<feature type="non-terminal residue" evidence="2">
    <location>
        <position position="74"/>
    </location>
</feature>
<dbReference type="AlphaFoldDB" id="A0AAV0AIU6"/>
<gene>
    <name evidence="2" type="ORF">PPACK8108_LOCUS1564</name>
</gene>
<keyword evidence="1" id="KW-0732">Signal</keyword>
<feature type="non-terminal residue" evidence="2">
    <location>
        <position position="1"/>
    </location>
</feature>
<evidence type="ECO:0000256" key="1">
    <source>
        <dbReference type="SAM" id="SignalP"/>
    </source>
</evidence>
<sequence>WVHTQLRLAKGAKGSSSADILLLLLISCSPLLVSNDLGLGPEVELKQAFLFLNEMCDNVYSDFGLLQNQSKNEK</sequence>
<dbReference type="EMBL" id="CALTRL010000210">
    <property type="protein sequence ID" value="CAH7667173.1"/>
    <property type="molecule type" value="Genomic_DNA"/>
</dbReference>